<dbReference type="WBParaSite" id="nRc.2.0.1.t18754-RA">
    <property type="protein sequence ID" value="nRc.2.0.1.t18754-RA"/>
    <property type="gene ID" value="nRc.2.0.1.g18754"/>
</dbReference>
<proteinExistence type="predicted"/>
<keyword evidence="1" id="KW-1185">Reference proteome</keyword>
<accession>A0A915IXD0</accession>
<protein>
    <submittedName>
        <fullName evidence="2">Uncharacterized protein</fullName>
    </submittedName>
</protein>
<dbReference type="Proteomes" id="UP000887565">
    <property type="component" value="Unplaced"/>
</dbReference>
<evidence type="ECO:0000313" key="1">
    <source>
        <dbReference type="Proteomes" id="UP000887565"/>
    </source>
</evidence>
<sequence length="206" mass="23906">MKKTLTMLLGGKVHKKATIRSRGLNGKIKTSYSGDPSKNFGRYMALSHIEKRHRPHPDVRASLDVTLLIWKYLQSLDTNIEQRTMMNKRAPKIEYLDRLYKENDLEDGGQSSKMTERIRPLRRSKRLKKSTENFRLFFRQFMNQTRLRQQKPFKLNINNQRLGHNGTFSENGHTQWEVLAPSFGAGYFDASSFSTTAPKRLTKGLG</sequence>
<reference evidence="2" key="1">
    <citation type="submission" date="2022-11" db="UniProtKB">
        <authorList>
            <consortium name="WormBaseParasite"/>
        </authorList>
    </citation>
    <scope>IDENTIFICATION</scope>
</reference>
<evidence type="ECO:0000313" key="2">
    <source>
        <dbReference type="WBParaSite" id="nRc.2.0.1.t18754-RA"/>
    </source>
</evidence>
<dbReference type="AlphaFoldDB" id="A0A915IXD0"/>
<organism evidence="1 2">
    <name type="scientific">Romanomermis culicivorax</name>
    <name type="common">Nematode worm</name>
    <dbReference type="NCBI Taxonomy" id="13658"/>
    <lineage>
        <taxon>Eukaryota</taxon>
        <taxon>Metazoa</taxon>
        <taxon>Ecdysozoa</taxon>
        <taxon>Nematoda</taxon>
        <taxon>Enoplea</taxon>
        <taxon>Dorylaimia</taxon>
        <taxon>Mermithida</taxon>
        <taxon>Mermithoidea</taxon>
        <taxon>Mermithidae</taxon>
        <taxon>Romanomermis</taxon>
    </lineage>
</organism>
<name>A0A915IXD0_ROMCU</name>